<organism evidence="1 2">
    <name type="scientific">Ensete ventricosum</name>
    <name type="common">Abyssinian banana</name>
    <name type="synonym">Musa ensete</name>
    <dbReference type="NCBI Taxonomy" id="4639"/>
    <lineage>
        <taxon>Eukaryota</taxon>
        <taxon>Viridiplantae</taxon>
        <taxon>Streptophyta</taxon>
        <taxon>Embryophyta</taxon>
        <taxon>Tracheophyta</taxon>
        <taxon>Spermatophyta</taxon>
        <taxon>Magnoliopsida</taxon>
        <taxon>Liliopsida</taxon>
        <taxon>Zingiberales</taxon>
        <taxon>Musaceae</taxon>
        <taxon>Ensete</taxon>
    </lineage>
</organism>
<name>A0A426X8B6_ENSVE</name>
<dbReference type="EMBL" id="AMZH03024619">
    <property type="protein sequence ID" value="RRT35726.1"/>
    <property type="molecule type" value="Genomic_DNA"/>
</dbReference>
<evidence type="ECO:0000313" key="2">
    <source>
        <dbReference type="Proteomes" id="UP000287651"/>
    </source>
</evidence>
<proteinExistence type="predicted"/>
<reference evidence="1 2" key="1">
    <citation type="journal article" date="2014" name="Agronomy (Basel)">
        <title>A Draft Genome Sequence for Ensete ventricosum, the Drought-Tolerant Tree Against Hunger.</title>
        <authorList>
            <person name="Harrison J."/>
            <person name="Moore K.A."/>
            <person name="Paszkiewicz K."/>
            <person name="Jones T."/>
            <person name="Grant M."/>
            <person name="Ambacheew D."/>
            <person name="Muzemil S."/>
            <person name="Studholme D.J."/>
        </authorList>
    </citation>
    <scope>NUCLEOTIDE SEQUENCE [LARGE SCALE GENOMIC DNA]</scope>
</reference>
<gene>
    <name evidence="1" type="ORF">B296_00051635</name>
</gene>
<dbReference type="Proteomes" id="UP000287651">
    <property type="component" value="Unassembled WGS sequence"/>
</dbReference>
<dbReference type="AlphaFoldDB" id="A0A426X8B6"/>
<sequence>MGFGGPWGANGEASDRRSTCTVGTGVSGRRHWAGFGWVGVGEAGGGGVIGHLPTLLWNEKHLGWAPWEVRGVQKKRMVLLVERHNTQGGGLCRPPLGHEVQPTSLSPPLCRSAEIHVPLVGRGSTRRGWRSAADLRGEDAKGGQELHLVRRLMAPIKTEGLTSPYSCLVMGERRTQRGAITTG</sequence>
<comment type="caution">
    <text evidence="1">The sequence shown here is derived from an EMBL/GenBank/DDBJ whole genome shotgun (WGS) entry which is preliminary data.</text>
</comment>
<protein>
    <submittedName>
        <fullName evidence="1">Uncharacterized protein</fullName>
    </submittedName>
</protein>
<accession>A0A426X8B6</accession>
<evidence type="ECO:0000313" key="1">
    <source>
        <dbReference type="EMBL" id="RRT35726.1"/>
    </source>
</evidence>